<keyword evidence="1" id="KW-1133">Transmembrane helix</keyword>
<keyword evidence="1" id="KW-0472">Membrane</keyword>
<evidence type="ECO:0000313" key="2">
    <source>
        <dbReference type="EMBL" id="VDC19362.1"/>
    </source>
</evidence>
<reference evidence="2 3" key="1">
    <citation type="submission" date="2018-11" db="EMBL/GenBank/DDBJ databases">
        <authorList>
            <person name="Criscuolo A."/>
        </authorList>
    </citation>
    <scope>NUCLEOTIDE SEQUENCE [LARGE SCALE GENOMIC DNA]</scope>
    <source>
        <strain evidence="2">ATB-66</strain>
    </source>
</reference>
<evidence type="ECO:0000256" key="1">
    <source>
        <dbReference type="SAM" id="Phobius"/>
    </source>
</evidence>
<dbReference type="EMBL" id="UXAV01000017">
    <property type="protein sequence ID" value="VDC19362.1"/>
    <property type="molecule type" value="Genomic_DNA"/>
</dbReference>
<protein>
    <recommendedName>
        <fullName evidence="4">Beta-carotene 15,15'-monooxygenase</fullName>
    </recommendedName>
</protein>
<feature type="transmembrane region" description="Helical" evidence="1">
    <location>
        <begin position="97"/>
        <end position="121"/>
    </location>
</feature>
<dbReference type="OrthoDB" id="875405at2"/>
<feature type="transmembrane region" description="Helical" evidence="1">
    <location>
        <begin position="219"/>
        <end position="238"/>
    </location>
</feature>
<sequence>MVITRPKSKQWLFGLLLLLVLVSNFLVYRLSIIPMPADSKGVVIGSLIDFFIVAPLLIIAMTRNKGFSVKRFITFMVLGIVAARFVIPAAYFKPFAFIPYAAIGFEGILLVAEIGLIVLLLKHVPTIAREIKEGNTSVLFAFPEKVKDRVSAQPVITLIAAEALMFYYAFASWKQQPSIQEKAFSLHQKTSLIAFNIMLIHAIVIETLGFHWWLHDKSIILSIVLLILNIYSVIYVIADIQTVRLNPLTVEDDRIRVSLGLGKRMEIPFDAITRIDWGEKAASTNIKEEGIIDFIARDFEELKPQCVIHFDQPQQATLFLGMKKEFHAAAIRVDELERFRLTVEQKVGE</sequence>
<feature type="transmembrane region" description="Helical" evidence="1">
    <location>
        <begin position="12"/>
        <end position="30"/>
    </location>
</feature>
<keyword evidence="1" id="KW-0812">Transmembrane</keyword>
<evidence type="ECO:0008006" key="4">
    <source>
        <dbReference type="Google" id="ProtNLM"/>
    </source>
</evidence>
<dbReference type="Proteomes" id="UP000270468">
    <property type="component" value="Unassembled WGS sequence"/>
</dbReference>
<accession>A0A3P5W7M3</accession>
<feature type="transmembrane region" description="Helical" evidence="1">
    <location>
        <begin position="192"/>
        <end position="213"/>
    </location>
</feature>
<dbReference type="AlphaFoldDB" id="A0A3P5W7M3"/>
<keyword evidence="3" id="KW-1185">Reference proteome</keyword>
<organism evidence="2 3">
    <name type="scientific">Filibacter tadaridae</name>
    <dbReference type="NCBI Taxonomy" id="2483811"/>
    <lineage>
        <taxon>Bacteria</taxon>
        <taxon>Bacillati</taxon>
        <taxon>Bacillota</taxon>
        <taxon>Bacilli</taxon>
        <taxon>Bacillales</taxon>
        <taxon>Caryophanaceae</taxon>
        <taxon>Filibacter</taxon>
    </lineage>
</organism>
<feature type="transmembrane region" description="Helical" evidence="1">
    <location>
        <begin position="42"/>
        <end position="60"/>
    </location>
</feature>
<dbReference type="RefSeq" id="WP_124068747.1">
    <property type="nucleotide sequence ID" value="NZ_CBCRXF010000003.1"/>
</dbReference>
<gene>
    <name evidence="2" type="ORF">FILTAD_00299</name>
</gene>
<proteinExistence type="predicted"/>
<feature type="transmembrane region" description="Helical" evidence="1">
    <location>
        <begin position="72"/>
        <end position="91"/>
    </location>
</feature>
<evidence type="ECO:0000313" key="3">
    <source>
        <dbReference type="Proteomes" id="UP000270468"/>
    </source>
</evidence>
<name>A0A3P5W7M3_9BACL</name>